<evidence type="ECO:0000259" key="7">
    <source>
        <dbReference type="Pfam" id="PF06271"/>
    </source>
</evidence>
<keyword evidence="2" id="KW-1003">Cell membrane</keyword>
<evidence type="ECO:0000313" key="10">
    <source>
        <dbReference type="Proteomes" id="UP000199603"/>
    </source>
</evidence>
<dbReference type="EMBL" id="FNAG01000005">
    <property type="protein sequence ID" value="SDD67579.1"/>
    <property type="molecule type" value="Genomic_DNA"/>
</dbReference>
<dbReference type="PANTHER" id="PTHR36115:SF6">
    <property type="entry name" value="PROLINE-RICH ANTIGEN HOMOLOG"/>
    <property type="match status" value="1"/>
</dbReference>
<dbReference type="InterPro" id="IPR045584">
    <property type="entry name" value="Pilin-like"/>
</dbReference>
<comment type="subcellular location">
    <subcellularLocation>
        <location evidence="1">Cell membrane</location>
        <topology evidence="1">Multi-pass membrane protein</topology>
    </subcellularLocation>
</comment>
<dbReference type="InterPro" id="IPR035445">
    <property type="entry name" value="GYF-like_dom_sf"/>
</dbReference>
<evidence type="ECO:0000256" key="3">
    <source>
        <dbReference type="ARBA" id="ARBA00022692"/>
    </source>
</evidence>
<evidence type="ECO:0000256" key="4">
    <source>
        <dbReference type="ARBA" id="ARBA00022989"/>
    </source>
</evidence>
<dbReference type="Gene3D" id="3.30.700.10">
    <property type="entry name" value="Glycoprotein, Type 4 Pilin"/>
    <property type="match status" value="1"/>
</dbReference>
<dbReference type="InterPro" id="IPR025640">
    <property type="entry name" value="GYF_2"/>
</dbReference>
<evidence type="ECO:0000259" key="8">
    <source>
        <dbReference type="Pfam" id="PF14237"/>
    </source>
</evidence>
<dbReference type="InterPro" id="IPR010432">
    <property type="entry name" value="RDD"/>
</dbReference>
<dbReference type="STRING" id="265719.SAMN04488509_10598"/>
<feature type="transmembrane region" description="Helical" evidence="6">
    <location>
        <begin position="283"/>
        <end position="310"/>
    </location>
</feature>
<organism evidence="9 10">
    <name type="scientific">Aquimonas voraii</name>
    <dbReference type="NCBI Taxonomy" id="265719"/>
    <lineage>
        <taxon>Bacteria</taxon>
        <taxon>Pseudomonadati</taxon>
        <taxon>Pseudomonadota</taxon>
        <taxon>Gammaproteobacteria</taxon>
        <taxon>Lysobacterales</taxon>
        <taxon>Lysobacteraceae</taxon>
        <taxon>Aquimonas</taxon>
    </lineage>
</organism>
<keyword evidence="4 6" id="KW-1133">Transmembrane helix</keyword>
<dbReference type="PANTHER" id="PTHR36115">
    <property type="entry name" value="PROLINE-RICH ANTIGEN HOMOLOG-RELATED"/>
    <property type="match status" value="1"/>
</dbReference>
<evidence type="ECO:0000313" key="9">
    <source>
        <dbReference type="EMBL" id="SDD67579.1"/>
    </source>
</evidence>
<dbReference type="InterPro" id="IPR051791">
    <property type="entry name" value="Pra-immunoreactive"/>
</dbReference>
<feature type="transmembrane region" description="Helical" evidence="6">
    <location>
        <begin position="171"/>
        <end position="191"/>
    </location>
</feature>
<keyword evidence="10" id="KW-1185">Reference proteome</keyword>
<dbReference type="Pfam" id="PF14237">
    <property type="entry name" value="GYF_2"/>
    <property type="match status" value="1"/>
</dbReference>
<dbReference type="Pfam" id="PF06271">
    <property type="entry name" value="RDD"/>
    <property type="match status" value="1"/>
</dbReference>
<sequence>MNPPAAARTWYYVDAQGQQQGPVSAAVLVGHVRQGRLLRDSLVWREGWSDWQPLSAASAELGLDALAAPEPPPAPTAMPASAAAAPTASPAAAANSPYAPGAARLDVEVAWANSGDVVYAGFLRRWAALFLDAFLVGLVAQILAAVAGGIFALSLFGGLDERDGPFDPGMVAFYFVFYLIYFLAAGLYYSLMESSSLQATVGKLALGIKVTDLEGRRLSFAHALGRWFSAALSYLTLWIGFFMAGLTERKRALHDFVAGTLVVDKWAFTAHPERQQRGLGGCVIVFLIVVVGLGGIALLGMLAAIAIPAYQDYTERARSRGAQLAPPAVEAPELSFARAELPGGGRLWLEAKA</sequence>
<evidence type="ECO:0000256" key="1">
    <source>
        <dbReference type="ARBA" id="ARBA00004651"/>
    </source>
</evidence>
<dbReference type="RefSeq" id="WP_091242283.1">
    <property type="nucleotide sequence ID" value="NZ_FNAG01000005.1"/>
</dbReference>
<dbReference type="SUPFAM" id="SSF54523">
    <property type="entry name" value="Pili subunits"/>
    <property type="match status" value="1"/>
</dbReference>
<dbReference type="OrthoDB" id="9793824at2"/>
<evidence type="ECO:0000256" key="2">
    <source>
        <dbReference type="ARBA" id="ARBA00022475"/>
    </source>
</evidence>
<dbReference type="SUPFAM" id="SSF55277">
    <property type="entry name" value="GYF domain"/>
    <property type="match status" value="1"/>
</dbReference>
<feature type="transmembrane region" description="Helical" evidence="6">
    <location>
        <begin position="227"/>
        <end position="246"/>
    </location>
</feature>
<evidence type="ECO:0000256" key="6">
    <source>
        <dbReference type="SAM" id="Phobius"/>
    </source>
</evidence>
<protein>
    <submittedName>
        <fullName evidence="9">Uncharacterized membrane protein YckC, RDD family</fullName>
    </submittedName>
</protein>
<name>A0A1G6WP61_9GAMM</name>
<feature type="domain" description="GYF" evidence="8">
    <location>
        <begin position="10"/>
        <end position="56"/>
    </location>
</feature>
<feature type="domain" description="RDD" evidence="7">
    <location>
        <begin position="119"/>
        <end position="259"/>
    </location>
</feature>
<keyword evidence="3 6" id="KW-0812">Transmembrane</keyword>
<gene>
    <name evidence="9" type="ORF">SAMN04488509_10598</name>
</gene>
<evidence type="ECO:0000256" key="5">
    <source>
        <dbReference type="ARBA" id="ARBA00023136"/>
    </source>
</evidence>
<dbReference type="GO" id="GO:0005886">
    <property type="term" value="C:plasma membrane"/>
    <property type="evidence" value="ECO:0007669"/>
    <property type="project" value="UniProtKB-SubCell"/>
</dbReference>
<feature type="transmembrane region" description="Helical" evidence="6">
    <location>
        <begin position="133"/>
        <end position="159"/>
    </location>
</feature>
<dbReference type="AlphaFoldDB" id="A0A1G6WP61"/>
<dbReference type="Gene3D" id="3.30.1490.40">
    <property type="match status" value="1"/>
</dbReference>
<keyword evidence="5 6" id="KW-0472">Membrane</keyword>
<dbReference type="Proteomes" id="UP000199603">
    <property type="component" value="Unassembled WGS sequence"/>
</dbReference>
<proteinExistence type="predicted"/>
<accession>A0A1G6WP61</accession>
<reference evidence="9 10" key="1">
    <citation type="submission" date="2016-10" db="EMBL/GenBank/DDBJ databases">
        <authorList>
            <person name="de Groot N.N."/>
        </authorList>
    </citation>
    <scope>NUCLEOTIDE SEQUENCE [LARGE SCALE GENOMIC DNA]</scope>
    <source>
        <strain evidence="9 10">DSM 16957</strain>
    </source>
</reference>